<evidence type="ECO:0000313" key="2">
    <source>
        <dbReference type="EMBL" id="BFD46513.1"/>
    </source>
</evidence>
<dbReference type="EMBL" id="AP029170">
    <property type="protein sequence ID" value="BFD46513.1"/>
    <property type="molecule type" value="Genomic_DNA"/>
</dbReference>
<reference evidence="2" key="1">
    <citation type="submission" date="2024-01" db="EMBL/GenBank/DDBJ databases">
        <title>Sequencing the genomes of a sandfly, Sergentomyia squamirostris, and its two endosymbionts.</title>
        <authorList>
            <person name="Itokawa K."/>
            <person name="Sanjoba C."/>
        </authorList>
    </citation>
    <scope>NUCLEOTIDE SEQUENCE</scope>
    <source>
        <strain evidence="2">RiSSQ</strain>
    </source>
</reference>
<feature type="domain" description="Aminoglycoside phosphotransferase" evidence="1">
    <location>
        <begin position="36"/>
        <end position="260"/>
    </location>
</feature>
<dbReference type="PANTHER" id="PTHR21310:SF42">
    <property type="entry name" value="BIFUNCTIONAL AAC_APH"/>
    <property type="match status" value="1"/>
</dbReference>
<sequence>MNKQGNLMIDSQLVSCLVAIQFPQFRDLPVQPVELSGWDNRTFRLGKHMLVRMPSSERYAIQVEKEQKWLPRLASLLPLSIPLPVAMGEAGEGYPWRWSIYRWIEGETATSAHIANLSDFATSLAQFLIALQNINPTDGPLPGLHNFYRGGSLTIYDTETRQAISALSNKIDVSTATKIWEEALTTTWQASPIWIHGDISTGNLLVQEGKLSAVIDFGGLGIGDPACDLAITWTLFQGRSREIFRTMLPLDAGTWTRGRAWTLWNALIIAADLPGTNTAEVTQSWRVIDEVLTDYRHN</sequence>
<accession>A0AAT9G9I4</accession>
<name>A0AAT9G9I4_9RICK</name>
<dbReference type="Pfam" id="PF01636">
    <property type="entry name" value="APH"/>
    <property type="match status" value="1"/>
</dbReference>
<dbReference type="InterPro" id="IPR002575">
    <property type="entry name" value="Aminoglycoside_PTrfase"/>
</dbReference>
<dbReference type="InterPro" id="IPR051678">
    <property type="entry name" value="AGP_Transferase"/>
</dbReference>
<dbReference type="PANTHER" id="PTHR21310">
    <property type="entry name" value="AMINOGLYCOSIDE PHOSPHOTRANSFERASE-RELATED-RELATED"/>
    <property type="match status" value="1"/>
</dbReference>
<proteinExistence type="predicted"/>
<organism evidence="2">
    <name type="scientific">Candidatus Tisiphia endosymbiont of Sergentomyia squamirostris</name>
    <dbReference type="NCBI Taxonomy" id="3113639"/>
    <lineage>
        <taxon>Bacteria</taxon>
        <taxon>Pseudomonadati</taxon>
        <taxon>Pseudomonadota</taxon>
        <taxon>Alphaproteobacteria</taxon>
        <taxon>Rickettsiales</taxon>
        <taxon>Rickettsiaceae</taxon>
        <taxon>Rickettsieae</taxon>
        <taxon>Candidatus Tisiphia</taxon>
    </lineage>
</organism>
<dbReference type="CDD" id="cd05155">
    <property type="entry name" value="APH_ChoK_like_1"/>
    <property type="match status" value="1"/>
</dbReference>
<dbReference type="Gene3D" id="3.90.1200.10">
    <property type="match status" value="1"/>
</dbReference>
<protein>
    <submittedName>
        <fullName evidence="2">Aminoglycoside phosphotransferase family protein</fullName>
    </submittedName>
</protein>
<dbReference type="Gene3D" id="3.30.200.20">
    <property type="entry name" value="Phosphorylase Kinase, domain 1"/>
    <property type="match status" value="1"/>
</dbReference>
<gene>
    <name evidence="2" type="ORF">DMENIID0002_11590</name>
</gene>
<dbReference type="InterPro" id="IPR011009">
    <property type="entry name" value="Kinase-like_dom_sf"/>
</dbReference>
<dbReference type="SUPFAM" id="SSF56112">
    <property type="entry name" value="Protein kinase-like (PK-like)"/>
    <property type="match status" value="1"/>
</dbReference>
<dbReference type="AlphaFoldDB" id="A0AAT9G9I4"/>
<evidence type="ECO:0000259" key="1">
    <source>
        <dbReference type="Pfam" id="PF01636"/>
    </source>
</evidence>